<evidence type="ECO:0000256" key="5">
    <source>
        <dbReference type="ARBA" id="ARBA00022989"/>
    </source>
</evidence>
<feature type="transmembrane region" description="Helical" evidence="7">
    <location>
        <begin position="169"/>
        <end position="188"/>
    </location>
</feature>
<feature type="transmembrane region" description="Helical" evidence="7">
    <location>
        <begin position="57"/>
        <end position="77"/>
    </location>
</feature>
<proteinExistence type="inferred from homology"/>
<keyword evidence="5 7" id="KW-1133">Transmembrane helix</keyword>
<evidence type="ECO:0000256" key="6">
    <source>
        <dbReference type="ARBA" id="ARBA00023136"/>
    </source>
</evidence>
<evidence type="ECO:0000256" key="4">
    <source>
        <dbReference type="ARBA" id="ARBA00022692"/>
    </source>
</evidence>
<keyword evidence="3" id="KW-1003">Cell membrane</keyword>
<evidence type="ECO:0000256" key="2">
    <source>
        <dbReference type="ARBA" id="ARBA00007362"/>
    </source>
</evidence>
<dbReference type="InterPro" id="IPR000620">
    <property type="entry name" value="EamA_dom"/>
</dbReference>
<dbReference type="Proteomes" id="UP000006069">
    <property type="component" value="Unassembled WGS sequence"/>
</dbReference>
<keyword evidence="10" id="KW-1185">Reference proteome</keyword>
<dbReference type="OrthoDB" id="9804865at2"/>
<keyword evidence="6 7" id="KW-0472">Membrane</keyword>
<reference evidence="9 10" key="1">
    <citation type="submission" date="2012-08" db="EMBL/GenBank/DDBJ databases">
        <title>The Genome Sequence of Slackia piriformis YIT 12062.</title>
        <authorList>
            <consortium name="The Broad Institute Genome Sequencing Platform"/>
            <person name="Earl A."/>
            <person name="Ward D."/>
            <person name="Feldgarden M."/>
            <person name="Gevers D."/>
            <person name="Morotomi M."/>
            <person name="Walker B."/>
            <person name="Young S.K."/>
            <person name="Zeng Q."/>
            <person name="Gargeya S."/>
            <person name="Fitzgerald M."/>
            <person name="Haas B."/>
            <person name="Abouelleil A."/>
            <person name="Alvarado L."/>
            <person name="Arachchi H.M."/>
            <person name="Berlin A.M."/>
            <person name="Chapman S.B."/>
            <person name="Goldberg J."/>
            <person name="Griggs A."/>
            <person name="Gujja S."/>
            <person name="Hansen M."/>
            <person name="Howarth C."/>
            <person name="Imamovic A."/>
            <person name="Larimer J."/>
            <person name="McCowen C."/>
            <person name="Montmayeur A."/>
            <person name="Murphy C."/>
            <person name="Neiman D."/>
            <person name="Pearson M."/>
            <person name="Priest M."/>
            <person name="Roberts A."/>
            <person name="Saif S."/>
            <person name="Shea T."/>
            <person name="Sisk P."/>
            <person name="Sykes S."/>
            <person name="Wortman J."/>
            <person name="Nusbaum C."/>
            <person name="Birren B."/>
        </authorList>
    </citation>
    <scope>NUCLEOTIDE SEQUENCE [LARGE SCALE GENOMIC DNA]</scope>
    <source>
        <strain evidence="9 10">YIT 12062</strain>
    </source>
</reference>
<feature type="domain" description="EamA" evidence="8">
    <location>
        <begin position="2"/>
        <end position="128"/>
    </location>
</feature>
<feature type="transmembrane region" description="Helical" evidence="7">
    <location>
        <begin position="136"/>
        <end position="157"/>
    </location>
</feature>
<evidence type="ECO:0000259" key="8">
    <source>
        <dbReference type="Pfam" id="PF00892"/>
    </source>
</evidence>
<evidence type="ECO:0000313" key="9">
    <source>
        <dbReference type="EMBL" id="EJZ83351.1"/>
    </source>
</evidence>
<comment type="caution">
    <text evidence="9">The sequence shown here is derived from an EMBL/GenBank/DDBJ whole genome shotgun (WGS) entry which is preliminary data.</text>
</comment>
<dbReference type="InterPro" id="IPR037185">
    <property type="entry name" value="EmrE-like"/>
</dbReference>
<accession>K0YIP1</accession>
<feature type="domain" description="EamA" evidence="8">
    <location>
        <begin position="140"/>
        <end position="275"/>
    </location>
</feature>
<dbReference type="PATRIC" id="fig|742818.3.peg.1640"/>
<dbReference type="InParanoid" id="K0YIP1"/>
<gene>
    <name evidence="9" type="ORF">HMPREF9451_01554</name>
</gene>
<evidence type="ECO:0000313" key="10">
    <source>
        <dbReference type="Proteomes" id="UP000006069"/>
    </source>
</evidence>
<evidence type="ECO:0000256" key="3">
    <source>
        <dbReference type="ARBA" id="ARBA00022475"/>
    </source>
</evidence>
<dbReference type="AlphaFoldDB" id="K0YIP1"/>
<feature type="transmembrane region" description="Helical" evidence="7">
    <location>
        <begin position="235"/>
        <end position="254"/>
    </location>
</feature>
<protein>
    <recommendedName>
        <fullName evidence="8">EamA domain-containing protein</fullName>
    </recommendedName>
</protein>
<sequence>MLVLAAAIWGLGTVVIKDAVDTFSPLWLVGLRFSIAGVVLAIACWKSVRKNLDRDTLGAGAFLGLFVAAQFVFNTAGLTDTTAAKSAFLTGTYCAFVPFLAWAISRIKPTIYNIVAMALCVVGVGFVSFADGFESFSFGFGEAITLLSALFVGLHIAFMAKLSVGRDPITLTVVQFIVAGILGSAIAFAIDGPLDTAALGNPELLGSILYLALFASCLSLTLQNIGLAHVPPAPAALLLATESVFGVLFSILFLHEIVTTFMVIGFTLIGAGIVISEALPLKKRRIPIEEVVEEEMRASQEG</sequence>
<feature type="transmembrane region" description="Helical" evidence="7">
    <location>
        <begin position="27"/>
        <end position="45"/>
    </location>
</feature>
<keyword evidence="4 7" id="KW-0812">Transmembrane</keyword>
<evidence type="ECO:0000256" key="1">
    <source>
        <dbReference type="ARBA" id="ARBA00004651"/>
    </source>
</evidence>
<evidence type="ECO:0000256" key="7">
    <source>
        <dbReference type="SAM" id="Phobius"/>
    </source>
</evidence>
<dbReference type="HOGENOM" id="CLU_033863_21_3_11"/>
<dbReference type="Pfam" id="PF00892">
    <property type="entry name" value="EamA"/>
    <property type="match status" value="2"/>
</dbReference>
<dbReference type="GO" id="GO:0005886">
    <property type="term" value="C:plasma membrane"/>
    <property type="evidence" value="ECO:0007669"/>
    <property type="project" value="UniProtKB-SubCell"/>
</dbReference>
<feature type="transmembrane region" description="Helical" evidence="7">
    <location>
        <begin position="111"/>
        <end position="130"/>
    </location>
</feature>
<dbReference type="InterPro" id="IPR051258">
    <property type="entry name" value="Diverse_Substrate_Transporter"/>
</dbReference>
<name>K0YIP1_9ACTN</name>
<comment type="subcellular location">
    <subcellularLocation>
        <location evidence="1">Cell membrane</location>
        <topology evidence="1">Multi-pass membrane protein</topology>
    </subcellularLocation>
</comment>
<dbReference type="eggNOG" id="COG0697">
    <property type="taxonomic scope" value="Bacteria"/>
</dbReference>
<feature type="transmembrane region" description="Helical" evidence="7">
    <location>
        <begin position="208"/>
        <end position="228"/>
    </location>
</feature>
<comment type="similarity">
    <text evidence="2">Belongs to the EamA transporter family.</text>
</comment>
<dbReference type="PANTHER" id="PTHR42920">
    <property type="entry name" value="OS03G0707200 PROTEIN-RELATED"/>
    <property type="match status" value="1"/>
</dbReference>
<feature type="transmembrane region" description="Helical" evidence="7">
    <location>
        <begin position="260"/>
        <end position="279"/>
    </location>
</feature>
<organism evidence="9 10">
    <name type="scientific">Slackia piriformis YIT 12062</name>
    <dbReference type="NCBI Taxonomy" id="742818"/>
    <lineage>
        <taxon>Bacteria</taxon>
        <taxon>Bacillati</taxon>
        <taxon>Actinomycetota</taxon>
        <taxon>Coriobacteriia</taxon>
        <taxon>Eggerthellales</taxon>
        <taxon>Eggerthellaceae</taxon>
        <taxon>Slackia</taxon>
    </lineage>
</organism>
<dbReference type="SUPFAM" id="SSF103481">
    <property type="entry name" value="Multidrug resistance efflux transporter EmrE"/>
    <property type="match status" value="2"/>
</dbReference>
<dbReference type="PANTHER" id="PTHR42920:SF5">
    <property type="entry name" value="EAMA DOMAIN-CONTAINING PROTEIN"/>
    <property type="match status" value="1"/>
</dbReference>
<feature type="transmembrane region" description="Helical" evidence="7">
    <location>
        <begin position="83"/>
        <end position="104"/>
    </location>
</feature>
<dbReference type="EMBL" id="ADMD01000008">
    <property type="protein sequence ID" value="EJZ83351.1"/>
    <property type="molecule type" value="Genomic_DNA"/>
</dbReference>